<evidence type="ECO:0000259" key="4">
    <source>
        <dbReference type="PROSITE" id="PS50932"/>
    </source>
</evidence>
<accession>A0ABR8Y4D7</accession>
<dbReference type="Gene3D" id="1.10.260.40">
    <property type="entry name" value="lambda repressor-like DNA-binding domains"/>
    <property type="match status" value="1"/>
</dbReference>
<dbReference type="SUPFAM" id="SSF53822">
    <property type="entry name" value="Periplasmic binding protein-like I"/>
    <property type="match status" value="1"/>
</dbReference>
<dbReference type="CDD" id="cd06307">
    <property type="entry name" value="PBP1_sugar_binding"/>
    <property type="match status" value="1"/>
</dbReference>
<feature type="domain" description="HTH lacI-type" evidence="4">
    <location>
        <begin position="8"/>
        <end position="62"/>
    </location>
</feature>
<keyword evidence="6" id="KW-1185">Reference proteome</keyword>
<dbReference type="InterPro" id="IPR010982">
    <property type="entry name" value="Lambda_DNA-bd_dom_sf"/>
</dbReference>
<dbReference type="PANTHER" id="PTHR30146:SF144">
    <property type="entry name" value="LACI-FAMILY TRANSCRIPTION REGULATOR"/>
    <property type="match status" value="1"/>
</dbReference>
<dbReference type="SUPFAM" id="SSF47413">
    <property type="entry name" value="lambda repressor-like DNA-binding domains"/>
    <property type="match status" value="1"/>
</dbReference>
<keyword evidence="3" id="KW-0804">Transcription</keyword>
<dbReference type="PROSITE" id="PS50932">
    <property type="entry name" value="HTH_LACI_2"/>
    <property type="match status" value="1"/>
</dbReference>
<dbReference type="Proteomes" id="UP000620874">
    <property type="component" value="Unassembled WGS sequence"/>
</dbReference>
<keyword evidence="2 5" id="KW-0238">DNA-binding</keyword>
<evidence type="ECO:0000256" key="1">
    <source>
        <dbReference type="ARBA" id="ARBA00023015"/>
    </source>
</evidence>
<dbReference type="PANTHER" id="PTHR30146">
    <property type="entry name" value="LACI-RELATED TRANSCRIPTIONAL REPRESSOR"/>
    <property type="match status" value="1"/>
</dbReference>
<sequence>MDKQAERIRIKDIAHLAGVSVGTVDRVLHGRSGVSEASRKKVENILKQLDYQPNMYASALASNKKYVFACLLPQHTAGEYWTYVENGMKRAIKAFSDFNISLVSGYYDQYMPGDFRRAGEKLLEEAPDGLVISPTIESETTGFAGELQARSIPYIFIDSNIPSLKPLAFYGQHAKQSGYFAARIMKMLMQDQTELVIFRQINEGRLGSNQQLHREEGFYSYMKEHHPNLTMLELNLYAKRPGEDETLLNDFFREHPELSYGITFNSKAYIIGEYMEKQHRKNFHLMGYDLLERNVNCLRKGSIDFIIAQQPSLQGYNSIASLCDHLILKKTIKECNYMPINFLSIENIDFYLDMHRNNHN</sequence>
<dbReference type="Pfam" id="PF00356">
    <property type="entry name" value="LacI"/>
    <property type="match status" value="1"/>
</dbReference>
<dbReference type="Gene3D" id="3.40.50.2300">
    <property type="match status" value="2"/>
</dbReference>
<dbReference type="InterPro" id="IPR000843">
    <property type="entry name" value="HTH_LacI"/>
</dbReference>
<evidence type="ECO:0000256" key="2">
    <source>
        <dbReference type="ARBA" id="ARBA00023125"/>
    </source>
</evidence>
<keyword evidence="1" id="KW-0805">Transcription regulation</keyword>
<organism evidence="5 6">
    <name type="scientific">Phocaeicola intestinalis</name>
    <dbReference type="NCBI Taxonomy" id="2762212"/>
    <lineage>
        <taxon>Bacteria</taxon>
        <taxon>Pseudomonadati</taxon>
        <taxon>Bacteroidota</taxon>
        <taxon>Bacteroidia</taxon>
        <taxon>Bacteroidales</taxon>
        <taxon>Bacteroidaceae</taxon>
        <taxon>Phocaeicola</taxon>
    </lineage>
</organism>
<dbReference type="EMBL" id="JACSPP010000002">
    <property type="protein sequence ID" value="MBD8039063.1"/>
    <property type="molecule type" value="Genomic_DNA"/>
</dbReference>
<name>A0ABR8Y4D7_9BACT</name>
<dbReference type="RefSeq" id="WP_087211761.1">
    <property type="nucleotide sequence ID" value="NZ_JACSPP010000002.1"/>
</dbReference>
<proteinExistence type="predicted"/>
<dbReference type="SMART" id="SM00354">
    <property type="entry name" value="HTH_LACI"/>
    <property type="match status" value="1"/>
</dbReference>
<dbReference type="PROSITE" id="PS00356">
    <property type="entry name" value="HTH_LACI_1"/>
    <property type="match status" value="1"/>
</dbReference>
<dbReference type="InterPro" id="IPR028082">
    <property type="entry name" value="Peripla_BP_I"/>
</dbReference>
<protein>
    <submittedName>
        <fullName evidence="5">LacI family DNA-binding transcriptional regulator</fullName>
    </submittedName>
</protein>
<dbReference type="CDD" id="cd01392">
    <property type="entry name" value="HTH_LacI"/>
    <property type="match status" value="1"/>
</dbReference>
<evidence type="ECO:0000256" key="3">
    <source>
        <dbReference type="ARBA" id="ARBA00023163"/>
    </source>
</evidence>
<reference evidence="5 6" key="1">
    <citation type="submission" date="2020-08" db="EMBL/GenBank/DDBJ databases">
        <title>A Genomic Blueprint of the Chicken Gut Microbiome.</title>
        <authorList>
            <person name="Gilroy R."/>
            <person name="Ravi A."/>
            <person name="Getino M."/>
            <person name="Pursley I."/>
            <person name="Horton D.L."/>
            <person name="Alikhan N.-F."/>
            <person name="Baker D."/>
            <person name="Gharbi K."/>
            <person name="Hall N."/>
            <person name="Watson M."/>
            <person name="Adriaenssens E.M."/>
            <person name="Foster-Nyarko E."/>
            <person name="Jarju S."/>
            <person name="Secka A."/>
            <person name="Antonio M."/>
            <person name="Oren A."/>
            <person name="Chaudhuri R."/>
            <person name="La Ragione R.M."/>
            <person name="Hildebrand F."/>
            <person name="Pallen M.J."/>
        </authorList>
    </citation>
    <scope>NUCLEOTIDE SEQUENCE [LARGE SCALE GENOMIC DNA]</scope>
    <source>
        <strain evidence="5 6">Sa1CVN1</strain>
    </source>
</reference>
<dbReference type="GO" id="GO:0003677">
    <property type="term" value="F:DNA binding"/>
    <property type="evidence" value="ECO:0007669"/>
    <property type="project" value="UniProtKB-KW"/>
</dbReference>
<comment type="caution">
    <text evidence="5">The sequence shown here is derived from an EMBL/GenBank/DDBJ whole genome shotgun (WGS) entry which is preliminary data.</text>
</comment>
<evidence type="ECO:0000313" key="5">
    <source>
        <dbReference type="EMBL" id="MBD8039063.1"/>
    </source>
</evidence>
<evidence type="ECO:0000313" key="6">
    <source>
        <dbReference type="Proteomes" id="UP000620874"/>
    </source>
</evidence>
<dbReference type="Pfam" id="PF13407">
    <property type="entry name" value="Peripla_BP_4"/>
    <property type="match status" value="1"/>
</dbReference>
<dbReference type="InterPro" id="IPR025997">
    <property type="entry name" value="SBP_2_dom"/>
</dbReference>
<gene>
    <name evidence="5" type="ORF">H9625_01120</name>
</gene>